<evidence type="ECO:0000256" key="1">
    <source>
        <dbReference type="PROSITE-ProRule" id="PRU00182"/>
    </source>
</evidence>
<accession>A0A411AD38</accession>
<dbReference type="Pfam" id="PF01479">
    <property type="entry name" value="S4"/>
    <property type="match status" value="1"/>
</dbReference>
<feature type="domain" description="RNA-binding S4" evidence="2">
    <location>
        <begin position="79"/>
        <end position="145"/>
    </location>
</feature>
<dbReference type="InterPro" id="IPR036986">
    <property type="entry name" value="S4_RNA-bd_sf"/>
</dbReference>
<proteinExistence type="predicted"/>
<sequence length="210" mass="25636">MNIKFNKIKLLKKFNLYTLYGFTNKLNLHYAHNKKYTVHKLIKNIQLLKILYKLKNKRIKDYLEFNIYKLINLLKLLNSRIDHILLESNLFITLNNIRQHIVHRHILLNNKIVINYSYVAKNNDILHILNFNKLYVINTIIYNYIYKNLKTYIIRNKIDKCFNNKQYVKYILLNNNCTIFTKYTCYKTFKVYINSYKTIKNTVDTYMLNK</sequence>
<dbReference type="PROSITE" id="PS50889">
    <property type="entry name" value="S4"/>
    <property type="match status" value="1"/>
</dbReference>
<gene>
    <name evidence="3" type="primary">rps4</name>
</gene>
<name>A0A411AD38_9APIC</name>
<evidence type="ECO:0000313" key="3">
    <source>
        <dbReference type="EMBL" id="QAX26995.1"/>
    </source>
</evidence>
<dbReference type="EMBL" id="MH992225">
    <property type="protein sequence ID" value="QAX26995.1"/>
    <property type="molecule type" value="Genomic_DNA"/>
</dbReference>
<dbReference type="SMART" id="SM00363">
    <property type="entry name" value="S4"/>
    <property type="match status" value="1"/>
</dbReference>
<keyword evidence="3" id="KW-0687">Ribonucleoprotein</keyword>
<protein>
    <submittedName>
        <fullName evidence="3">Ribosomal protein S4</fullName>
    </submittedName>
</protein>
<dbReference type="InterPro" id="IPR002942">
    <property type="entry name" value="S4_RNA-bd"/>
</dbReference>
<keyword evidence="1" id="KW-0694">RNA-binding</keyword>
<reference evidence="3" key="1">
    <citation type="submission" date="2018-09" db="EMBL/GenBank/DDBJ databases">
        <title>Comparative sequence analysis of Babesia apicoplast genomes of sheep originating from six regions.</title>
        <authorList>
            <person name="Wang X."/>
            <person name="Guan G."/>
        </authorList>
    </citation>
    <scope>NUCLEOTIDE SEQUENCE</scope>
</reference>
<dbReference type="GO" id="GO:0005840">
    <property type="term" value="C:ribosome"/>
    <property type="evidence" value="ECO:0007669"/>
    <property type="project" value="UniProtKB-KW"/>
</dbReference>
<organism evidence="3">
    <name type="scientific">Babesia sp. Dunhuang</name>
    <dbReference type="NCBI Taxonomy" id="1164853"/>
    <lineage>
        <taxon>Eukaryota</taxon>
        <taxon>Sar</taxon>
        <taxon>Alveolata</taxon>
        <taxon>Apicomplexa</taxon>
        <taxon>Aconoidasida</taxon>
        <taxon>Piroplasmida</taxon>
        <taxon>Babesiidae</taxon>
        <taxon>Babesia</taxon>
    </lineage>
</organism>
<evidence type="ECO:0000259" key="2">
    <source>
        <dbReference type="SMART" id="SM00363"/>
    </source>
</evidence>
<dbReference type="AlphaFoldDB" id="A0A411AD38"/>
<dbReference type="GO" id="GO:0003723">
    <property type="term" value="F:RNA binding"/>
    <property type="evidence" value="ECO:0007669"/>
    <property type="project" value="UniProtKB-KW"/>
</dbReference>
<keyword evidence="3" id="KW-0689">Ribosomal protein</keyword>
<dbReference type="SUPFAM" id="SSF55174">
    <property type="entry name" value="Alpha-L RNA-binding motif"/>
    <property type="match status" value="1"/>
</dbReference>
<dbReference type="CDD" id="cd00165">
    <property type="entry name" value="S4"/>
    <property type="match status" value="1"/>
</dbReference>
<dbReference type="Gene3D" id="3.10.290.10">
    <property type="entry name" value="RNA-binding S4 domain"/>
    <property type="match status" value="1"/>
</dbReference>